<keyword evidence="4" id="KW-0963">Cytoplasm</keyword>
<dbReference type="GO" id="GO:0007088">
    <property type="term" value="P:regulation of mitotic nuclear division"/>
    <property type="evidence" value="ECO:0007669"/>
    <property type="project" value="InterPro"/>
</dbReference>
<keyword evidence="8" id="KW-0498">Mitosis</keyword>
<evidence type="ECO:0000256" key="8">
    <source>
        <dbReference type="ARBA" id="ARBA00022776"/>
    </source>
</evidence>
<dbReference type="CDD" id="cd20348">
    <property type="entry name" value="BRcat_RBR_EMI"/>
    <property type="match status" value="1"/>
</dbReference>
<evidence type="ECO:0000256" key="6">
    <source>
        <dbReference type="ARBA" id="ARBA00022723"/>
    </source>
</evidence>
<comment type="subcellular location">
    <subcellularLocation>
        <location evidence="2">Cytoplasm</location>
    </subcellularLocation>
    <subcellularLocation>
        <location evidence="1">Nucleus</location>
    </subcellularLocation>
</comment>
<dbReference type="PROSITE" id="PS51872">
    <property type="entry name" value="ZF_ZBR"/>
    <property type="match status" value="1"/>
</dbReference>
<dbReference type="AlphaFoldDB" id="A0A3Q3W5V6"/>
<dbReference type="Gene3D" id="1.20.1280.50">
    <property type="match status" value="1"/>
</dbReference>
<organism evidence="15 16">
    <name type="scientific">Mola mola</name>
    <name type="common">Ocean sunfish</name>
    <name type="synonym">Tetraodon mola</name>
    <dbReference type="NCBI Taxonomy" id="94237"/>
    <lineage>
        <taxon>Eukaryota</taxon>
        <taxon>Metazoa</taxon>
        <taxon>Chordata</taxon>
        <taxon>Craniata</taxon>
        <taxon>Vertebrata</taxon>
        <taxon>Euteleostomi</taxon>
        <taxon>Actinopterygii</taxon>
        <taxon>Neopterygii</taxon>
        <taxon>Teleostei</taxon>
        <taxon>Neoteleostei</taxon>
        <taxon>Acanthomorphata</taxon>
        <taxon>Eupercaria</taxon>
        <taxon>Tetraodontiformes</taxon>
        <taxon>Molidae</taxon>
        <taxon>Mola</taxon>
    </lineage>
</organism>
<dbReference type="Proteomes" id="UP000261620">
    <property type="component" value="Unplaced"/>
</dbReference>
<dbReference type="SUPFAM" id="SSF81383">
    <property type="entry name" value="F-box domain"/>
    <property type="match status" value="1"/>
</dbReference>
<evidence type="ECO:0000313" key="15">
    <source>
        <dbReference type="Ensembl" id="ENSMMOP00000009613.1"/>
    </source>
</evidence>
<feature type="domain" description="ZBR-type" evidence="14">
    <location>
        <begin position="254"/>
        <end position="302"/>
    </location>
</feature>
<evidence type="ECO:0000256" key="7">
    <source>
        <dbReference type="ARBA" id="ARBA00022771"/>
    </source>
</evidence>
<dbReference type="InterPro" id="IPR044064">
    <property type="entry name" value="ZF_ZBR"/>
</dbReference>
<evidence type="ECO:0000256" key="2">
    <source>
        <dbReference type="ARBA" id="ARBA00004496"/>
    </source>
</evidence>
<name>A0A3Q3W5V6_MOLML</name>
<dbReference type="GO" id="GO:0016567">
    <property type="term" value="P:protein ubiquitination"/>
    <property type="evidence" value="ECO:0007669"/>
    <property type="project" value="UniProtKB-UniPathway"/>
</dbReference>
<keyword evidence="10" id="KW-0862">Zinc</keyword>
<dbReference type="PANTHER" id="PTHR15493">
    <property type="entry name" value="F-BOX ONLY PROTEIN 5 AND 43"/>
    <property type="match status" value="1"/>
</dbReference>
<dbReference type="STRING" id="94237.ENSMMOP00000009613"/>
<dbReference type="Ensembl" id="ENSMMOT00000009782.1">
    <property type="protein sequence ID" value="ENSMMOP00000009613.1"/>
    <property type="gene ID" value="ENSMMOG00000007449.1"/>
</dbReference>
<evidence type="ECO:0000259" key="14">
    <source>
        <dbReference type="PROSITE" id="PS51872"/>
    </source>
</evidence>
<dbReference type="InterPro" id="IPR036047">
    <property type="entry name" value="F-box-like_dom_sf"/>
</dbReference>
<keyword evidence="12" id="KW-0131">Cell cycle</keyword>
<evidence type="ECO:0000256" key="12">
    <source>
        <dbReference type="ARBA" id="ARBA00023306"/>
    </source>
</evidence>
<dbReference type="UniPathway" id="UPA00143"/>
<evidence type="ECO:0000256" key="3">
    <source>
        <dbReference type="ARBA" id="ARBA00004906"/>
    </source>
</evidence>
<protein>
    <recommendedName>
        <fullName evidence="14">ZBR-type domain-containing protein</fullName>
    </recommendedName>
</protein>
<dbReference type="Gene3D" id="2.20.25.20">
    <property type="match status" value="1"/>
</dbReference>
<dbReference type="InterPro" id="IPR001810">
    <property type="entry name" value="F-box_dom"/>
</dbReference>
<evidence type="ECO:0000256" key="1">
    <source>
        <dbReference type="ARBA" id="ARBA00004123"/>
    </source>
</evidence>
<keyword evidence="6" id="KW-0479">Metal-binding</keyword>
<keyword evidence="7 13" id="KW-0863">Zinc-finger</keyword>
<dbReference type="GO" id="GO:0045835">
    <property type="term" value="P:negative regulation of meiotic nuclear division"/>
    <property type="evidence" value="ECO:0007669"/>
    <property type="project" value="InterPro"/>
</dbReference>
<proteinExistence type="predicted"/>
<reference evidence="15" key="1">
    <citation type="submission" date="2025-08" db="UniProtKB">
        <authorList>
            <consortium name="Ensembl"/>
        </authorList>
    </citation>
    <scope>IDENTIFICATION</scope>
</reference>
<keyword evidence="5" id="KW-0132">Cell division</keyword>
<dbReference type="OMA" id="VVLSCMQ"/>
<comment type="pathway">
    <text evidence="3">Protein modification; protein ubiquitination.</text>
</comment>
<keyword evidence="9" id="KW-0833">Ubl conjugation pathway</keyword>
<evidence type="ECO:0000256" key="4">
    <source>
        <dbReference type="ARBA" id="ARBA00022490"/>
    </source>
</evidence>
<dbReference type="Pfam" id="PF00646">
    <property type="entry name" value="F-box"/>
    <property type="match status" value="1"/>
</dbReference>
<evidence type="ECO:0000256" key="13">
    <source>
        <dbReference type="PROSITE-ProRule" id="PRU01220"/>
    </source>
</evidence>
<dbReference type="GO" id="GO:0005737">
    <property type="term" value="C:cytoplasm"/>
    <property type="evidence" value="ECO:0007669"/>
    <property type="project" value="UniProtKB-SubCell"/>
</dbReference>
<evidence type="ECO:0000256" key="11">
    <source>
        <dbReference type="ARBA" id="ARBA00023242"/>
    </source>
</evidence>
<dbReference type="InterPro" id="IPR047147">
    <property type="entry name" value="FBX5_43"/>
</dbReference>
<dbReference type="GO" id="GO:0005634">
    <property type="term" value="C:nucleus"/>
    <property type="evidence" value="ECO:0007669"/>
    <property type="project" value="UniProtKB-SubCell"/>
</dbReference>
<evidence type="ECO:0000313" key="16">
    <source>
        <dbReference type="Proteomes" id="UP000261620"/>
    </source>
</evidence>
<keyword evidence="16" id="KW-1185">Reference proteome</keyword>
<accession>A0A3Q3W5V6</accession>
<dbReference type="PANTHER" id="PTHR15493:SF8">
    <property type="entry name" value="F-BOX ONLY PROTEIN 5"/>
    <property type="match status" value="1"/>
</dbReference>
<keyword evidence="11" id="KW-0539">Nucleus</keyword>
<evidence type="ECO:0000256" key="5">
    <source>
        <dbReference type="ARBA" id="ARBA00022618"/>
    </source>
</evidence>
<evidence type="ECO:0000256" key="10">
    <source>
        <dbReference type="ARBA" id="ARBA00022833"/>
    </source>
</evidence>
<reference evidence="15" key="2">
    <citation type="submission" date="2025-09" db="UniProtKB">
        <authorList>
            <consortium name="Ensembl"/>
        </authorList>
    </citation>
    <scope>IDENTIFICATION</scope>
</reference>
<dbReference type="GO" id="GO:0051301">
    <property type="term" value="P:cell division"/>
    <property type="evidence" value="ECO:0007669"/>
    <property type="project" value="UniProtKB-KW"/>
</dbReference>
<evidence type="ECO:0000256" key="9">
    <source>
        <dbReference type="ARBA" id="ARBA00022786"/>
    </source>
</evidence>
<sequence>FIQKSTYCKATMSYSMEKSSTAVVTPASKVPHLKASPVKLEPTPIKPPCPPTGQFSLNDYSKAILNKENSTSRDQDGTLDEEFEDSGYLSLQTSQIDEEDDHVHRTITSSSLLYSAAVTRKEKTTSPKQSPFKCRGKMNSSCPVYDWSIVTKVAEDHRLDCVIGGEMGCEFVDIFSSLLSKNMRNILTKILALLGDMDLIRCKKVSRTWRKIICELHVCQRAERALKKLDVFPATHYIYIYEEEATCRLKQHESLRACRRCGSPATHSPEAQRATCTRLSCLFDFCTQCQEAFHGSTPCRVVQPRPHFPTSKSTPLMPGSKRSIRRL</sequence>
<dbReference type="GO" id="GO:0008270">
    <property type="term" value="F:zinc ion binding"/>
    <property type="evidence" value="ECO:0007669"/>
    <property type="project" value="UniProtKB-KW"/>
</dbReference>